<feature type="region of interest" description="Disordered" evidence="1">
    <location>
        <begin position="12"/>
        <end position="31"/>
    </location>
</feature>
<proteinExistence type="predicted"/>
<dbReference type="RefSeq" id="WP_093889807.1">
    <property type="nucleotide sequence ID" value="NZ_FOQY01000022.1"/>
</dbReference>
<feature type="region of interest" description="Disordered" evidence="1">
    <location>
        <begin position="88"/>
        <end position="113"/>
    </location>
</feature>
<accession>A0A1I3YI69</accession>
<sequence>METALLIPRLILPDHTPEQAEAPTEQAPAWKAAPETAVTDLAAVWSLFREYVARNGPERIRASRAHAAEVGRAWLEYRTSCPLEPQRIHAHRPTSSPGQPSHRRHITPIMAEI</sequence>
<dbReference type="EMBL" id="FOQY01000022">
    <property type="protein sequence ID" value="SFK31578.1"/>
    <property type="molecule type" value="Genomic_DNA"/>
</dbReference>
<evidence type="ECO:0000256" key="1">
    <source>
        <dbReference type="SAM" id="MobiDB-lite"/>
    </source>
</evidence>
<evidence type="ECO:0000313" key="2">
    <source>
        <dbReference type="EMBL" id="SFK31578.1"/>
    </source>
</evidence>
<keyword evidence="3" id="KW-1185">Reference proteome</keyword>
<gene>
    <name evidence="2" type="ORF">SAMN05216275_12248</name>
</gene>
<reference evidence="3" key="1">
    <citation type="submission" date="2016-10" db="EMBL/GenBank/DDBJ databases">
        <authorList>
            <person name="Varghese N."/>
            <person name="Submissions S."/>
        </authorList>
    </citation>
    <scope>NUCLEOTIDE SEQUENCE [LARGE SCALE GENOMIC DNA]</scope>
    <source>
        <strain evidence="3">CGMCC 4.2126</strain>
    </source>
</reference>
<feature type="compositionally biased region" description="Low complexity" evidence="1">
    <location>
        <begin position="19"/>
        <end position="29"/>
    </location>
</feature>
<evidence type="ECO:0000313" key="3">
    <source>
        <dbReference type="Proteomes" id="UP000199111"/>
    </source>
</evidence>
<protein>
    <submittedName>
        <fullName evidence="2">Uncharacterized protein</fullName>
    </submittedName>
</protein>
<name>A0A1I3YI69_9ACTN</name>
<dbReference type="Proteomes" id="UP000199111">
    <property type="component" value="Unassembled WGS sequence"/>
</dbReference>
<dbReference type="AlphaFoldDB" id="A0A1I3YI69"/>
<organism evidence="2 3">
    <name type="scientific">Streptosporangium canum</name>
    <dbReference type="NCBI Taxonomy" id="324952"/>
    <lineage>
        <taxon>Bacteria</taxon>
        <taxon>Bacillati</taxon>
        <taxon>Actinomycetota</taxon>
        <taxon>Actinomycetes</taxon>
        <taxon>Streptosporangiales</taxon>
        <taxon>Streptosporangiaceae</taxon>
        <taxon>Streptosporangium</taxon>
    </lineage>
</organism>
<dbReference type="GeneID" id="96301150"/>